<evidence type="ECO:0000259" key="20">
    <source>
        <dbReference type="PROSITE" id="PS51165"/>
    </source>
</evidence>
<dbReference type="AlphaFoldDB" id="G2KWD0"/>
<evidence type="ECO:0000256" key="6">
    <source>
        <dbReference type="ARBA" id="ARBA00022741"/>
    </source>
</evidence>
<evidence type="ECO:0000256" key="3">
    <source>
        <dbReference type="ARBA" id="ARBA00022490"/>
    </source>
</evidence>
<feature type="binding site" evidence="19">
    <location>
        <begin position="210"/>
        <end position="211"/>
    </location>
    <ligand>
        <name>ATP</name>
        <dbReference type="ChEBI" id="CHEBI:30616"/>
    </ligand>
</feature>
<proteinExistence type="inferred from homology"/>
<dbReference type="GO" id="GO:0000049">
    <property type="term" value="F:tRNA binding"/>
    <property type="evidence" value="ECO:0007669"/>
    <property type="project" value="UniProtKB-UniRule"/>
</dbReference>
<comment type="similarity">
    <text evidence="13 19">Belongs to the ThiI family.</text>
</comment>
<dbReference type="KEGG" id="lsn:LSA_09240"/>
<evidence type="ECO:0000256" key="10">
    <source>
        <dbReference type="ARBA" id="ARBA00050570"/>
    </source>
</evidence>
<dbReference type="GO" id="GO:0009228">
    <property type="term" value="P:thiamine biosynthetic process"/>
    <property type="evidence" value="ECO:0007669"/>
    <property type="project" value="UniProtKB-KW"/>
</dbReference>
<evidence type="ECO:0000313" key="21">
    <source>
        <dbReference type="EMBL" id="AEN99324.1"/>
    </source>
</evidence>
<evidence type="ECO:0000256" key="9">
    <source>
        <dbReference type="ARBA" id="ARBA00022977"/>
    </source>
</evidence>
<dbReference type="EC" id="2.8.1.4" evidence="14 19"/>
<evidence type="ECO:0000256" key="1">
    <source>
        <dbReference type="ARBA" id="ARBA00004496"/>
    </source>
</evidence>
<protein>
    <recommendedName>
        <fullName evidence="15 19">Probable tRNA sulfurtransferase</fullName>
        <ecNumber evidence="14 19">2.8.1.4</ecNumber>
    </recommendedName>
    <alternativeName>
        <fullName evidence="16 19">Sulfur carrier protein ThiS sulfurtransferase</fullName>
    </alternativeName>
    <alternativeName>
        <fullName evidence="17 19">Thiamine biosynthesis protein ThiI</fullName>
    </alternativeName>
    <alternativeName>
        <fullName evidence="18 19">tRNA 4-thiouridine synthase</fullName>
    </alternativeName>
</protein>
<dbReference type="CDD" id="cd01712">
    <property type="entry name" value="PPase_ThiI"/>
    <property type="match status" value="1"/>
</dbReference>
<evidence type="ECO:0000256" key="17">
    <source>
        <dbReference type="ARBA" id="ARBA00077849"/>
    </source>
</evidence>
<dbReference type="HOGENOM" id="CLU_037952_4_0_9"/>
<dbReference type="eggNOG" id="COG0301">
    <property type="taxonomic scope" value="Bacteria"/>
</dbReference>
<evidence type="ECO:0000256" key="19">
    <source>
        <dbReference type="HAMAP-Rule" id="MF_00021"/>
    </source>
</evidence>
<dbReference type="PANTHER" id="PTHR43209">
    <property type="entry name" value="TRNA SULFURTRANSFERASE"/>
    <property type="match status" value="1"/>
</dbReference>
<evidence type="ECO:0000256" key="13">
    <source>
        <dbReference type="ARBA" id="ARBA00061472"/>
    </source>
</evidence>
<dbReference type="Proteomes" id="UP000001285">
    <property type="component" value="Chromosome"/>
</dbReference>
<dbReference type="GO" id="GO:0005829">
    <property type="term" value="C:cytosol"/>
    <property type="evidence" value="ECO:0007669"/>
    <property type="project" value="TreeGrafter"/>
</dbReference>
<dbReference type="SUPFAM" id="SSF143437">
    <property type="entry name" value="THUMP domain-like"/>
    <property type="match status" value="1"/>
</dbReference>
<evidence type="ECO:0000313" key="22">
    <source>
        <dbReference type="Proteomes" id="UP000001285"/>
    </source>
</evidence>
<dbReference type="PROSITE" id="PS51165">
    <property type="entry name" value="THUMP"/>
    <property type="match status" value="1"/>
</dbReference>
<comment type="catalytic activity">
    <reaction evidence="10 19">
        <text>[ThiI sulfur-carrier protein]-S-sulfanyl-L-cysteine + a uridine in tRNA + 2 reduced [2Fe-2S]-[ferredoxin] + ATP + H(+) = [ThiI sulfur-carrier protein]-L-cysteine + a 4-thiouridine in tRNA + 2 oxidized [2Fe-2S]-[ferredoxin] + AMP + diphosphate</text>
        <dbReference type="Rhea" id="RHEA:24176"/>
        <dbReference type="Rhea" id="RHEA-COMP:10000"/>
        <dbReference type="Rhea" id="RHEA-COMP:10001"/>
        <dbReference type="Rhea" id="RHEA-COMP:13337"/>
        <dbReference type="Rhea" id="RHEA-COMP:13338"/>
        <dbReference type="Rhea" id="RHEA-COMP:13339"/>
        <dbReference type="Rhea" id="RHEA-COMP:13340"/>
        <dbReference type="ChEBI" id="CHEBI:15378"/>
        <dbReference type="ChEBI" id="CHEBI:29950"/>
        <dbReference type="ChEBI" id="CHEBI:30616"/>
        <dbReference type="ChEBI" id="CHEBI:33019"/>
        <dbReference type="ChEBI" id="CHEBI:33737"/>
        <dbReference type="ChEBI" id="CHEBI:33738"/>
        <dbReference type="ChEBI" id="CHEBI:61963"/>
        <dbReference type="ChEBI" id="CHEBI:65315"/>
        <dbReference type="ChEBI" id="CHEBI:136798"/>
        <dbReference type="ChEBI" id="CHEBI:456215"/>
        <dbReference type="EC" id="2.8.1.4"/>
    </reaction>
</comment>
<evidence type="ECO:0000256" key="14">
    <source>
        <dbReference type="ARBA" id="ARBA00066827"/>
    </source>
</evidence>
<dbReference type="HAMAP" id="MF_00021">
    <property type="entry name" value="ThiI"/>
    <property type="match status" value="1"/>
</dbReference>
<evidence type="ECO:0000256" key="18">
    <source>
        <dbReference type="ARBA" id="ARBA00080570"/>
    </source>
</evidence>
<evidence type="ECO:0000256" key="5">
    <source>
        <dbReference type="ARBA" id="ARBA00022679"/>
    </source>
</evidence>
<keyword evidence="8 19" id="KW-0694">RNA-binding</keyword>
<comment type="subcellular location">
    <subcellularLocation>
        <location evidence="1 19">Cytoplasm</location>
    </subcellularLocation>
</comment>
<evidence type="ECO:0000256" key="15">
    <source>
        <dbReference type="ARBA" id="ARBA00071867"/>
    </source>
</evidence>
<dbReference type="GO" id="GO:0009229">
    <property type="term" value="P:thiamine diphosphate biosynthetic process"/>
    <property type="evidence" value="ECO:0007669"/>
    <property type="project" value="UniProtKB-UniRule"/>
</dbReference>
<gene>
    <name evidence="19 21" type="primary">thiI</name>
    <name evidence="21" type="ordered locus">LSA_09240</name>
</gene>
<evidence type="ECO:0000256" key="16">
    <source>
        <dbReference type="ARBA" id="ARBA00075337"/>
    </source>
</evidence>
<feature type="binding site" evidence="19">
    <location>
        <position position="289"/>
    </location>
    <ligand>
        <name>ATP</name>
        <dbReference type="ChEBI" id="CHEBI:30616"/>
    </ligand>
</feature>
<dbReference type="InterPro" id="IPR014729">
    <property type="entry name" value="Rossmann-like_a/b/a_fold"/>
</dbReference>
<evidence type="ECO:0000256" key="7">
    <source>
        <dbReference type="ARBA" id="ARBA00022840"/>
    </source>
</evidence>
<keyword evidence="4 19" id="KW-0820">tRNA-binding</keyword>
<keyword evidence="6 19" id="KW-0547">Nucleotide-binding</keyword>
<dbReference type="STRING" id="714313.LSA_09240"/>
<dbReference type="Pfam" id="PF22025">
    <property type="entry name" value="ThiI_fer"/>
    <property type="match status" value="1"/>
</dbReference>
<dbReference type="RefSeq" id="WP_014082182.1">
    <property type="nucleotide sequence ID" value="NC_015978.1"/>
</dbReference>
<dbReference type="OrthoDB" id="9773948at2"/>
<dbReference type="SUPFAM" id="SSF52402">
    <property type="entry name" value="Adenine nucleotide alpha hydrolases-like"/>
    <property type="match status" value="1"/>
</dbReference>
<evidence type="ECO:0000256" key="2">
    <source>
        <dbReference type="ARBA" id="ARBA00004948"/>
    </source>
</evidence>
<dbReference type="GO" id="GO:0004810">
    <property type="term" value="F:CCA tRNA nucleotidyltransferase activity"/>
    <property type="evidence" value="ECO:0007669"/>
    <property type="project" value="InterPro"/>
</dbReference>
<organism evidence="21 22">
    <name type="scientific">Fructilactobacillus sanfranciscensis (strain TMW 1.1304)</name>
    <name type="common">Lactobacillus sanfranciscensis</name>
    <dbReference type="NCBI Taxonomy" id="714313"/>
    <lineage>
        <taxon>Bacteria</taxon>
        <taxon>Bacillati</taxon>
        <taxon>Bacillota</taxon>
        <taxon>Bacilli</taxon>
        <taxon>Lactobacillales</taxon>
        <taxon>Lactobacillaceae</taxon>
        <taxon>Fructilactobacillus</taxon>
    </lineage>
</organism>
<dbReference type="PANTHER" id="PTHR43209:SF1">
    <property type="entry name" value="TRNA SULFURTRANSFERASE"/>
    <property type="match status" value="1"/>
</dbReference>
<dbReference type="NCBIfam" id="TIGR00342">
    <property type="entry name" value="tRNA uracil 4-sulfurtransferase ThiI"/>
    <property type="match status" value="1"/>
</dbReference>
<keyword evidence="9 19" id="KW-0784">Thiamine biosynthesis</keyword>
<dbReference type="GO" id="GO:0005524">
    <property type="term" value="F:ATP binding"/>
    <property type="evidence" value="ECO:0007669"/>
    <property type="project" value="UniProtKB-UniRule"/>
</dbReference>
<dbReference type="Pfam" id="PF02568">
    <property type="entry name" value="ThiI"/>
    <property type="match status" value="1"/>
</dbReference>
<comment type="catalytic activity">
    <reaction evidence="11 19">
        <text>[ThiS sulfur-carrier protein]-C-terminal Gly-Gly-AMP + S-sulfanyl-L-cysteinyl-[cysteine desulfurase] + AH2 = [ThiS sulfur-carrier protein]-C-terminal-Gly-aminoethanethioate + L-cysteinyl-[cysteine desulfurase] + A + AMP + 2 H(+)</text>
        <dbReference type="Rhea" id="RHEA:43340"/>
        <dbReference type="Rhea" id="RHEA-COMP:12157"/>
        <dbReference type="Rhea" id="RHEA-COMP:12158"/>
        <dbReference type="Rhea" id="RHEA-COMP:12910"/>
        <dbReference type="Rhea" id="RHEA-COMP:19908"/>
        <dbReference type="ChEBI" id="CHEBI:13193"/>
        <dbReference type="ChEBI" id="CHEBI:15378"/>
        <dbReference type="ChEBI" id="CHEBI:17499"/>
        <dbReference type="ChEBI" id="CHEBI:29950"/>
        <dbReference type="ChEBI" id="CHEBI:61963"/>
        <dbReference type="ChEBI" id="CHEBI:90618"/>
        <dbReference type="ChEBI" id="CHEBI:232372"/>
        <dbReference type="ChEBI" id="CHEBI:456215"/>
    </reaction>
</comment>
<dbReference type="GO" id="GO:0002937">
    <property type="term" value="P:tRNA 4-thiouridine biosynthesis"/>
    <property type="evidence" value="ECO:0007669"/>
    <property type="project" value="TreeGrafter"/>
</dbReference>
<feature type="binding site" evidence="19">
    <location>
        <position position="267"/>
    </location>
    <ligand>
        <name>ATP</name>
        <dbReference type="ChEBI" id="CHEBI:30616"/>
    </ligand>
</feature>
<keyword evidence="5 19" id="KW-0808">Transferase</keyword>
<sequence length="407" mass="45446">MKYSEIMVRYGELSTKGKNRRDFIRQLGKNVRDILTEFEGIEVLAQRDRLHVILNGNDATPVMDAIGKVFGIETYSPVVRLSKDATLEDIQKTALEMINEQYEEGQTFKITTKRQNKDYPLNTYGVDNGVGGYVLDNIEGINVQMKQPDIDLRVDVRLTGIYLSSLTIQGALGLPVGTGGRGTMMLSGGIDSPVAAYMAMKRGVKVDMIHFFSPPYTSQQALAKAKDLTAKLTAFGGTIDFIEVPFTKIQEDIKEKVPEGYLMTIQRRMMLRIAAAITLDRHCNGVFTGESLGQVASQTIESMRVINEVTSLPVLRPLLSLDKTEIIKIARKIDTYDLSIMPFEDCCTIFTPPSPKTKPDLDKTIKFEKNIDVEGLMKMALENLKVTKIHVGDDYLNAQKDVFAELL</sequence>
<dbReference type="CDD" id="cd11716">
    <property type="entry name" value="THUMP_ThiI"/>
    <property type="match status" value="1"/>
</dbReference>
<feature type="binding site" evidence="19">
    <location>
        <begin position="185"/>
        <end position="186"/>
    </location>
    <ligand>
        <name>ATP</name>
        <dbReference type="ChEBI" id="CHEBI:30616"/>
    </ligand>
</feature>
<keyword evidence="7 19" id="KW-0067">ATP-binding</keyword>
<dbReference type="InterPro" id="IPR050102">
    <property type="entry name" value="tRNA_sulfurtransferase_ThiI"/>
</dbReference>
<dbReference type="GO" id="GO:0140741">
    <property type="term" value="F:tRNA-uracil-4 sulfurtransferase activity"/>
    <property type="evidence" value="ECO:0007669"/>
    <property type="project" value="UniProtKB-EC"/>
</dbReference>
<name>G2KWD0_FRUST</name>
<feature type="domain" description="THUMP" evidence="20">
    <location>
        <begin position="60"/>
        <end position="167"/>
    </location>
</feature>
<dbReference type="InterPro" id="IPR054173">
    <property type="entry name" value="ThiI_fer"/>
</dbReference>
<keyword evidence="22" id="KW-1185">Reference proteome</keyword>
<evidence type="ECO:0000256" key="4">
    <source>
        <dbReference type="ARBA" id="ARBA00022555"/>
    </source>
</evidence>
<dbReference type="EMBL" id="CP002461">
    <property type="protein sequence ID" value="AEN99324.1"/>
    <property type="molecule type" value="Genomic_DNA"/>
</dbReference>
<evidence type="ECO:0000256" key="8">
    <source>
        <dbReference type="ARBA" id="ARBA00022884"/>
    </source>
</evidence>
<dbReference type="UniPathway" id="UPA00060"/>
<comment type="function">
    <text evidence="12 19">Catalyzes the ATP-dependent transfer of a sulfur to tRNA to produce 4-thiouridine in position 8 of tRNAs, which functions as a near-UV photosensor. Also catalyzes the transfer of sulfur to the sulfur carrier protein ThiS, forming ThiS-thiocarboxylate. This is a step in the synthesis of thiazole, in the thiamine biosynthesis pathway. The sulfur is donated as persulfide by IscS.</text>
</comment>
<dbReference type="InterPro" id="IPR004114">
    <property type="entry name" value="THUMP_dom"/>
</dbReference>
<comment type="pathway">
    <text evidence="2 19">Cofactor biosynthesis; thiamine diphosphate biosynthesis.</text>
</comment>
<dbReference type="FunFam" id="3.40.50.620:FF:000053">
    <property type="entry name" value="Probable tRNA sulfurtransferase"/>
    <property type="match status" value="1"/>
</dbReference>
<keyword evidence="3 19" id="KW-0963">Cytoplasm</keyword>
<dbReference type="Gene3D" id="3.40.50.620">
    <property type="entry name" value="HUPs"/>
    <property type="match status" value="1"/>
</dbReference>
<dbReference type="SMART" id="SM00981">
    <property type="entry name" value="THUMP"/>
    <property type="match status" value="1"/>
</dbReference>
<dbReference type="Gene3D" id="3.30.2130.30">
    <property type="match status" value="1"/>
</dbReference>
<accession>G2KWD0</accession>
<dbReference type="InterPro" id="IPR049961">
    <property type="entry name" value="ThiI_N"/>
</dbReference>
<dbReference type="InterPro" id="IPR020536">
    <property type="entry name" value="ThiI_AANH"/>
</dbReference>
<dbReference type="Pfam" id="PF02926">
    <property type="entry name" value="THUMP"/>
    <property type="match status" value="1"/>
</dbReference>
<dbReference type="GO" id="GO:0052837">
    <property type="term" value="P:thiazole biosynthetic process"/>
    <property type="evidence" value="ECO:0007669"/>
    <property type="project" value="TreeGrafter"/>
</dbReference>
<dbReference type="InterPro" id="IPR003720">
    <property type="entry name" value="tRNA_STrfase"/>
</dbReference>
<evidence type="ECO:0000256" key="12">
    <source>
        <dbReference type="ARBA" id="ARBA00058382"/>
    </source>
</evidence>
<evidence type="ECO:0000256" key="11">
    <source>
        <dbReference type="ARBA" id="ARBA00052330"/>
    </source>
</evidence>
<dbReference type="InterPro" id="IPR049962">
    <property type="entry name" value="THUMP_ThiI"/>
</dbReference>
<feature type="binding site" evidence="19">
    <location>
        <position position="298"/>
    </location>
    <ligand>
        <name>ATP</name>
        <dbReference type="ChEBI" id="CHEBI:30616"/>
    </ligand>
</feature>
<reference evidence="21 22" key="1">
    <citation type="journal article" date="2011" name="Microb. Cell Fact.">
        <title>Genomic analysis reveals Lactobacillus sanfranciscensis as stable element in traditional sourdoughs.</title>
        <authorList>
            <person name="Vogel R.F."/>
            <person name="Pavlovic M."/>
            <person name="Ehrmann M.A."/>
            <person name="Wiezer A."/>
            <person name="Liesegang H."/>
            <person name="Offschanka S."/>
            <person name="Voget S."/>
            <person name="Angelov A."/>
            <person name="Bocker G."/>
            <person name="Liebl W."/>
        </authorList>
    </citation>
    <scope>NUCLEOTIDE SEQUENCE [LARGE SCALE GENOMIC DNA]</scope>
    <source>
        <strain evidence="21 22">TMW 1.1304</strain>
    </source>
</reference>